<evidence type="ECO:0000313" key="2">
    <source>
        <dbReference type="EMBL" id="KAG0012538.1"/>
    </source>
</evidence>
<gene>
    <name evidence="2" type="ORF">BGZ80_011669</name>
</gene>
<sequence>MPSFNIRNDDNYNGNYHSYGSRTDDTTADGPSSLDPNVLSGQEYIGKSINRAITPNHEARVFFFDIDNTLYSKHSGIPDMMREKIEDYFRSVGFEGSQVKTVSYRYYLDYGLAVRGLVANHPDAKVDDALPLEDLLQENKPLREMLLSLNVEKKWLFTNAGKKHALRVVKCLGLEGCFDGLTYCDYLEPHFACKPEPEAFRRAMRDAGVVHASNCYFVDDSAANVDKALDIGWTAVHIADDPVVSNFGHFQVSDILELPKVLPEFWESSNGYNKAE</sequence>
<comment type="caution">
    <text evidence="2">The sequence shown here is derived from an EMBL/GenBank/DDBJ whole genome shotgun (WGS) entry which is preliminary data.</text>
</comment>
<dbReference type="NCBIfam" id="TIGR01509">
    <property type="entry name" value="HAD-SF-IA-v3"/>
    <property type="match status" value="1"/>
</dbReference>
<dbReference type="Pfam" id="PF00702">
    <property type="entry name" value="Hydrolase"/>
    <property type="match status" value="1"/>
</dbReference>
<accession>A0A9P6MTU6</accession>
<evidence type="ECO:0000313" key="3">
    <source>
        <dbReference type="Proteomes" id="UP000703661"/>
    </source>
</evidence>
<dbReference type="GO" id="GO:0009166">
    <property type="term" value="P:nucleotide catabolic process"/>
    <property type="evidence" value="ECO:0007669"/>
    <property type="project" value="TreeGrafter"/>
</dbReference>
<dbReference type="Gene3D" id="3.40.50.1000">
    <property type="entry name" value="HAD superfamily/HAD-like"/>
    <property type="match status" value="1"/>
</dbReference>
<dbReference type="InterPro" id="IPR052791">
    <property type="entry name" value="SSM1_domain"/>
</dbReference>
<organism evidence="2 3">
    <name type="scientific">Entomortierella chlamydospora</name>
    <dbReference type="NCBI Taxonomy" id="101097"/>
    <lineage>
        <taxon>Eukaryota</taxon>
        <taxon>Fungi</taxon>
        <taxon>Fungi incertae sedis</taxon>
        <taxon>Mucoromycota</taxon>
        <taxon>Mortierellomycotina</taxon>
        <taxon>Mortierellomycetes</taxon>
        <taxon>Mortierellales</taxon>
        <taxon>Mortierellaceae</taxon>
        <taxon>Entomortierella</taxon>
    </lineage>
</organism>
<keyword evidence="3" id="KW-1185">Reference proteome</keyword>
<dbReference type="InterPro" id="IPR006439">
    <property type="entry name" value="HAD-SF_hydro_IA"/>
</dbReference>
<reference evidence="2" key="1">
    <citation type="journal article" date="2020" name="Fungal Divers.">
        <title>Resolving the Mortierellaceae phylogeny through synthesis of multi-gene phylogenetics and phylogenomics.</title>
        <authorList>
            <person name="Vandepol N."/>
            <person name="Liber J."/>
            <person name="Desiro A."/>
            <person name="Na H."/>
            <person name="Kennedy M."/>
            <person name="Barry K."/>
            <person name="Grigoriev I.V."/>
            <person name="Miller A.N."/>
            <person name="O'Donnell K."/>
            <person name="Stajich J.E."/>
            <person name="Bonito G."/>
        </authorList>
    </citation>
    <scope>NUCLEOTIDE SEQUENCE</scope>
    <source>
        <strain evidence="2">NRRL 2769</strain>
    </source>
</reference>
<name>A0A9P6MTU6_9FUNG</name>
<dbReference type="SFLD" id="SFLDG01132">
    <property type="entry name" value="C1.5.3:_5'-Nucleotidase_Like"/>
    <property type="match status" value="1"/>
</dbReference>
<feature type="compositionally biased region" description="Polar residues" evidence="1">
    <location>
        <begin position="11"/>
        <end position="21"/>
    </location>
</feature>
<dbReference type="NCBIfam" id="TIGR01993">
    <property type="entry name" value="Pyr-5-nucltdase"/>
    <property type="match status" value="1"/>
</dbReference>
<dbReference type="Gene3D" id="1.10.150.450">
    <property type="match status" value="1"/>
</dbReference>
<evidence type="ECO:0008006" key="4">
    <source>
        <dbReference type="Google" id="ProtNLM"/>
    </source>
</evidence>
<dbReference type="SUPFAM" id="SSF56784">
    <property type="entry name" value="HAD-like"/>
    <property type="match status" value="1"/>
</dbReference>
<dbReference type="GO" id="GO:0008252">
    <property type="term" value="F:nucleotidase activity"/>
    <property type="evidence" value="ECO:0007669"/>
    <property type="project" value="TreeGrafter"/>
</dbReference>
<dbReference type="PANTHER" id="PTHR47438:SF1">
    <property type="entry name" value="PHOSPHATE METABOLISM PROTEIN 8-RELATED"/>
    <property type="match status" value="1"/>
</dbReference>
<dbReference type="InterPro" id="IPR036412">
    <property type="entry name" value="HAD-like_sf"/>
</dbReference>
<dbReference type="EMBL" id="JAAAID010000969">
    <property type="protein sequence ID" value="KAG0012538.1"/>
    <property type="molecule type" value="Genomic_DNA"/>
</dbReference>
<dbReference type="Proteomes" id="UP000703661">
    <property type="component" value="Unassembled WGS sequence"/>
</dbReference>
<dbReference type="AlphaFoldDB" id="A0A9P6MTU6"/>
<dbReference type="PANTHER" id="PTHR47438">
    <property type="entry name" value="PHOSPHATE METABOLISM PROTEIN 8-RELATED"/>
    <property type="match status" value="1"/>
</dbReference>
<evidence type="ECO:0000256" key="1">
    <source>
        <dbReference type="SAM" id="MobiDB-lite"/>
    </source>
</evidence>
<dbReference type="SFLD" id="SFLDS00003">
    <property type="entry name" value="Haloacid_Dehalogenase"/>
    <property type="match status" value="1"/>
</dbReference>
<dbReference type="InterPro" id="IPR010237">
    <property type="entry name" value="Pyr-5-nucltdase"/>
</dbReference>
<dbReference type="SFLD" id="SFLDG01129">
    <property type="entry name" value="C1.5:_HAD__Beta-PGM__Phosphata"/>
    <property type="match status" value="1"/>
</dbReference>
<proteinExistence type="predicted"/>
<feature type="region of interest" description="Disordered" evidence="1">
    <location>
        <begin position="1"/>
        <end position="37"/>
    </location>
</feature>
<protein>
    <recommendedName>
        <fullName evidence="4">Pyrimidine 5-nucleotidase</fullName>
    </recommendedName>
</protein>
<dbReference type="InterPro" id="IPR023214">
    <property type="entry name" value="HAD_sf"/>
</dbReference>
<dbReference type="OrthoDB" id="1065058at2759"/>
<dbReference type="GO" id="GO:0006206">
    <property type="term" value="P:pyrimidine nucleobase metabolic process"/>
    <property type="evidence" value="ECO:0007669"/>
    <property type="project" value="TreeGrafter"/>
</dbReference>